<dbReference type="Proteomes" id="UP000176741">
    <property type="component" value="Unassembled WGS sequence"/>
</dbReference>
<feature type="transmembrane region" description="Helical" evidence="1">
    <location>
        <begin position="175"/>
        <end position="195"/>
    </location>
</feature>
<feature type="transmembrane region" description="Helical" evidence="1">
    <location>
        <begin position="134"/>
        <end position="155"/>
    </location>
</feature>
<feature type="transmembrane region" description="Helical" evidence="1">
    <location>
        <begin position="384"/>
        <end position="404"/>
    </location>
</feature>
<evidence type="ECO:0000313" key="2">
    <source>
        <dbReference type="EMBL" id="OGM19682.1"/>
    </source>
</evidence>
<feature type="transmembrane region" description="Helical" evidence="1">
    <location>
        <begin position="248"/>
        <end position="268"/>
    </location>
</feature>
<keyword evidence="1" id="KW-1133">Transmembrane helix</keyword>
<dbReference type="EMBL" id="MGGD01000060">
    <property type="protein sequence ID" value="OGM19682.1"/>
    <property type="molecule type" value="Genomic_DNA"/>
</dbReference>
<name>A0A1F7XXC6_9BACT</name>
<evidence type="ECO:0008006" key="4">
    <source>
        <dbReference type="Google" id="ProtNLM"/>
    </source>
</evidence>
<organism evidence="2 3">
    <name type="scientific">Candidatus Woesebacteria bacterium RIFCSPHIGHO2_01_FULL_38_26b</name>
    <dbReference type="NCBI Taxonomy" id="1802491"/>
    <lineage>
        <taxon>Bacteria</taxon>
        <taxon>Candidatus Woeseibacteriota</taxon>
    </lineage>
</organism>
<protein>
    <recommendedName>
        <fullName evidence="4">Glycosyltransferase RgtA/B/C/D-like domain-containing protein</fullName>
    </recommendedName>
</protein>
<evidence type="ECO:0000313" key="3">
    <source>
        <dbReference type="Proteomes" id="UP000176741"/>
    </source>
</evidence>
<accession>A0A1F7XXC6</accession>
<evidence type="ECO:0000256" key="1">
    <source>
        <dbReference type="SAM" id="Phobius"/>
    </source>
</evidence>
<keyword evidence="1" id="KW-0472">Membrane</keyword>
<reference evidence="2 3" key="1">
    <citation type="journal article" date="2016" name="Nat. Commun.">
        <title>Thousands of microbial genomes shed light on interconnected biogeochemical processes in an aquifer system.</title>
        <authorList>
            <person name="Anantharaman K."/>
            <person name="Brown C.T."/>
            <person name="Hug L.A."/>
            <person name="Sharon I."/>
            <person name="Castelle C.J."/>
            <person name="Probst A.J."/>
            <person name="Thomas B.C."/>
            <person name="Singh A."/>
            <person name="Wilkins M.J."/>
            <person name="Karaoz U."/>
            <person name="Brodie E.L."/>
            <person name="Williams K.H."/>
            <person name="Hubbard S.S."/>
            <person name="Banfield J.F."/>
        </authorList>
    </citation>
    <scope>NUCLEOTIDE SEQUENCE [LARGE SCALE GENOMIC DNA]</scope>
</reference>
<proteinExistence type="predicted"/>
<feature type="transmembrane region" description="Helical" evidence="1">
    <location>
        <begin position="20"/>
        <end position="39"/>
    </location>
</feature>
<feature type="transmembrane region" description="Helical" evidence="1">
    <location>
        <begin position="207"/>
        <end position="236"/>
    </location>
</feature>
<feature type="transmembrane region" description="Helical" evidence="1">
    <location>
        <begin position="353"/>
        <end position="372"/>
    </location>
</feature>
<keyword evidence="1" id="KW-0812">Transmembrane</keyword>
<sequence>MMLKKEFVQFFREIKPSSWLLIIIGSLSWSLTMVKSGLINSYGMGFWGPNGHDGVWHIALAESLAKGSWQMPIFAGESIKNYHIGFDVILAILHKVTFIPTGVLYFQILPVIFALLIGIFAYKLVFAWKKTALISFWATFFVYFGGSWGWIVTLFKDGKIGGESMFWSQQSISTLVNPPFALSLLIIFVGLYFLIKGQESSRSQSTTYYLLSTFLFGILIQIKVYAGILILAALFVAGVWRMFEQKGISVLKVFCGAAIVSILLFFPFSEDVGKTIIFKPFWFLETMMSFPDRVGWTRFGEAMVNYKLAGNWVKSIPAYLIALFIFWFGNLGTRIIKDILVIKRLRELRGLDFVEAFIYPVIFLGFIIPMFFIQSGTPWNTIQFMYYSLMFSGILAGVTLGEFLEKAKLNTTMIRIIVVGIILLTVPITYGTLKYHYLPSRPPAKISKEELEAIYFLKSQPDGVVLTLPFDKEAAKKAESDPPRQLYLYESTAYVSAFSGKPTYLEDEVNLEITGYKWRERRELFEEFLITNSVEKARLFLEEADISYIYWVKDLYGSISENQQLVKKIYENEKIQIFRFDRS</sequence>
<feature type="transmembrane region" description="Helical" evidence="1">
    <location>
        <begin position="416"/>
        <end position="433"/>
    </location>
</feature>
<feature type="transmembrane region" description="Helical" evidence="1">
    <location>
        <begin position="103"/>
        <end position="122"/>
    </location>
</feature>
<feature type="transmembrane region" description="Helical" evidence="1">
    <location>
        <begin position="280"/>
        <end position="296"/>
    </location>
</feature>
<gene>
    <name evidence="2" type="ORF">A2771_02345</name>
</gene>
<feature type="transmembrane region" description="Helical" evidence="1">
    <location>
        <begin position="316"/>
        <end position="333"/>
    </location>
</feature>
<dbReference type="AlphaFoldDB" id="A0A1F7XXC6"/>
<comment type="caution">
    <text evidence="2">The sequence shown here is derived from an EMBL/GenBank/DDBJ whole genome shotgun (WGS) entry which is preliminary data.</text>
</comment>